<name>A0A1Y2K5R5_9PROT</name>
<keyword evidence="2" id="KW-1185">Reference proteome</keyword>
<gene>
    <name evidence="1" type="ORF">MAIT1_03165</name>
</gene>
<protein>
    <recommendedName>
        <fullName evidence="3">Secreted Zn-dependent protease</fullName>
    </recommendedName>
</protein>
<accession>A0A1Y2K5R5</accession>
<dbReference type="EMBL" id="LVJN01000018">
    <property type="protein sequence ID" value="OSM05034.1"/>
    <property type="molecule type" value="Genomic_DNA"/>
</dbReference>
<dbReference type="AlphaFoldDB" id="A0A1Y2K5R5"/>
<dbReference type="STRING" id="1434232.MAIT1_03165"/>
<evidence type="ECO:0000313" key="2">
    <source>
        <dbReference type="Proteomes" id="UP000194003"/>
    </source>
</evidence>
<proteinExistence type="predicted"/>
<dbReference type="Proteomes" id="UP000194003">
    <property type="component" value="Unassembled WGS sequence"/>
</dbReference>
<comment type="caution">
    <text evidence="1">The sequence shown here is derived from an EMBL/GenBank/DDBJ whole genome shotgun (WGS) entry which is preliminary data.</text>
</comment>
<reference evidence="1 2" key="1">
    <citation type="journal article" date="2016" name="BMC Genomics">
        <title>Combined genomic and structural analyses of a cultured magnetotactic bacterium reveals its niche adaptation to a dynamic environment.</title>
        <authorList>
            <person name="Araujo A.C."/>
            <person name="Morillo V."/>
            <person name="Cypriano J."/>
            <person name="Teixeira L.C."/>
            <person name="Leao P."/>
            <person name="Lyra S."/>
            <person name="Almeida L.G."/>
            <person name="Bazylinski D.A."/>
            <person name="Vasconcellos A.T."/>
            <person name="Abreu F."/>
            <person name="Lins U."/>
        </authorList>
    </citation>
    <scope>NUCLEOTIDE SEQUENCE [LARGE SCALE GENOMIC DNA]</scope>
    <source>
        <strain evidence="1 2">IT-1</strain>
    </source>
</reference>
<sequence length="214" mass="24656">MLLLTVLMAAPQTLRAQERDPCAKSFAHAIAFRYAPITLEAQGAQPASLFKLKRLAGQPNARILGYTQTHFFMQLPIYRTQRFERAGGSACYRIAEITLRFGYDKMLVHYLDKYQPGSCPYATILAHEQEHVDAYNAKLKTHAPALAATLKKWASRQVIPVRDFDTEMAQDALRQKIKRGFELSLRQLQRRIQLYQADIDDDVWRRLQPLCSDW</sequence>
<evidence type="ECO:0008006" key="3">
    <source>
        <dbReference type="Google" id="ProtNLM"/>
    </source>
</evidence>
<evidence type="ECO:0000313" key="1">
    <source>
        <dbReference type="EMBL" id="OSM05034.1"/>
    </source>
</evidence>
<organism evidence="1 2">
    <name type="scientific">Magnetofaba australis IT-1</name>
    <dbReference type="NCBI Taxonomy" id="1434232"/>
    <lineage>
        <taxon>Bacteria</taxon>
        <taxon>Pseudomonadati</taxon>
        <taxon>Pseudomonadota</taxon>
        <taxon>Magnetococcia</taxon>
        <taxon>Magnetococcales</taxon>
        <taxon>Magnetococcaceae</taxon>
        <taxon>Magnetofaba</taxon>
    </lineage>
</organism>